<feature type="compositionally biased region" description="Polar residues" evidence="3">
    <location>
        <begin position="1"/>
        <end position="11"/>
    </location>
</feature>
<evidence type="ECO:0000256" key="3">
    <source>
        <dbReference type="SAM" id="MobiDB-lite"/>
    </source>
</evidence>
<dbReference type="Gene3D" id="1.10.418.10">
    <property type="entry name" value="Calponin-like domain"/>
    <property type="match status" value="1"/>
</dbReference>
<dbReference type="Pfam" id="PF00307">
    <property type="entry name" value="CH"/>
    <property type="match status" value="1"/>
</dbReference>
<dbReference type="SUPFAM" id="SSF47576">
    <property type="entry name" value="Calponin-homology domain, CH-domain"/>
    <property type="match status" value="1"/>
</dbReference>
<keyword evidence="6" id="KW-1185">Reference proteome</keyword>
<dbReference type="Proteomes" id="UP000198287">
    <property type="component" value="Unassembled WGS sequence"/>
</dbReference>
<evidence type="ECO:0000313" key="6">
    <source>
        <dbReference type="Proteomes" id="UP000198287"/>
    </source>
</evidence>
<comment type="similarity">
    <text evidence="1">Belongs to the cytospin-A family.</text>
</comment>
<evidence type="ECO:0000259" key="4">
    <source>
        <dbReference type="PROSITE" id="PS50021"/>
    </source>
</evidence>
<reference evidence="5 6" key="1">
    <citation type="submission" date="2015-12" db="EMBL/GenBank/DDBJ databases">
        <title>The genome of Folsomia candida.</title>
        <authorList>
            <person name="Faddeeva A."/>
            <person name="Derks M.F."/>
            <person name="Anvar Y."/>
            <person name="Smit S."/>
            <person name="Van Straalen N."/>
            <person name="Roelofs D."/>
        </authorList>
    </citation>
    <scope>NUCLEOTIDE SEQUENCE [LARGE SCALE GENOMIC DNA]</scope>
    <source>
        <strain evidence="5 6">VU population</strain>
        <tissue evidence="5">Whole body</tissue>
    </source>
</reference>
<dbReference type="SMART" id="SM00033">
    <property type="entry name" value="CH"/>
    <property type="match status" value="1"/>
</dbReference>
<feature type="domain" description="Calponin-homology (CH)" evidence="4">
    <location>
        <begin position="302"/>
        <end position="407"/>
    </location>
</feature>
<evidence type="ECO:0000256" key="2">
    <source>
        <dbReference type="ARBA" id="ARBA00023054"/>
    </source>
</evidence>
<dbReference type="OrthoDB" id="10017054at2759"/>
<evidence type="ECO:0000313" key="5">
    <source>
        <dbReference type="EMBL" id="OXA45540.1"/>
    </source>
</evidence>
<feature type="region of interest" description="Disordered" evidence="3">
    <location>
        <begin position="1"/>
        <end position="34"/>
    </location>
</feature>
<sequence length="412" mass="47298">MMSGIMTTHSGPINDGTDNSNNSNTSSSSSIGPINFEEKYAEQLEESDRLYEIICRKDTEIKRLQTLCHTLHHRLGKNKESFEKEKKDWNRYKDDLLLVVRAADSYHNEAMAIVEKHKMKVKQYKALNSELWERIDVLHEQLTESNPKLPRSSSCPHFTDDFRELEDAQVTEVMEEDSLPISEYDTANTMEMDPTTSDENSFVDCADGLEFLMPPCLSPTLPSTTPLIPTTKFENNKENFERGSFRVPKESSTETLSIISQNKGPLKRRSKGAAFFSSFQSVEKETPQERDPFQNFMRLSGGSKRNALLRWCQNRTSDYNFVEITNFSTSWRDGMALNALLHSYLPDQIPYDTLRPENCVDNFQLAFQVAEAASIPHSLTIEDMLSEDRPSWEKVMNYVKDIYSTLENTVIE</sequence>
<dbReference type="AlphaFoldDB" id="A0A226DK95"/>
<organism evidence="5 6">
    <name type="scientific">Folsomia candida</name>
    <name type="common">Springtail</name>
    <dbReference type="NCBI Taxonomy" id="158441"/>
    <lineage>
        <taxon>Eukaryota</taxon>
        <taxon>Metazoa</taxon>
        <taxon>Ecdysozoa</taxon>
        <taxon>Arthropoda</taxon>
        <taxon>Hexapoda</taxon>
        <taxon>Collembola</taxon>
        <taxon>Entomobryomorpha</taxon>
        <taxon>Isotomoidea</taxon>
        <taxon>Isotomidae</taxon>
        <taxon>Proisotominae</taxon>
        <taxon>Folsomia</taxon>
    </lineage>
</organism>
<accession>A0A226DK95</accession>
<gene>
    <name evidence="5" type="ORF">Fcan01_19788</name>
</gene>
<protein>
    <submittedName>
        <fullName evidence="5">Cytospin-A</fullName>
    </submittedName>
</protein>
<keyword evidence="2" id="KW-0175">Coiled coil</keyword>
<dbReference type="PANTHER" id="PTHR23167">
    <property type="entry name" value="CALPONIN HOMOLOGY DOMAIN-CONTAINING PROTEIN DDB_G0272472-RELATED"/>
    <property type="match status" value="1"/>
</dbReference>
<evidence type="ECO:0000256" key="1">
    <source>
        <dbReference type="ARBA" id="ARBA00009452"/>
    </source>
</evidence>
<dbReference type="InterPro" id="IPR001715">
    <property type="entry name" value="CH_dom"/>
</dbReference>
<dbReference type="EMBL" id="LNIX01000017">
    <property type="protein sequence ID" value="OXA45540.1"/>
    <property type="molecule type" value="Genomic_DNA"/>
</dbReference>
<feature type="compositionally biased region" description="Low complexity" evidence="3">
    <location>
        <begin position="13"/>
        <end position="32"/>
    </location>
</feature>
<comment type="caution">
    <text evidence="5">The sequence shown here is derived from an EMBL/GenBank/DDBJ whole genome shotgun (WGS) entry which is preliminary data.</text>
</comment>
<name>A0A226DK95_FOLCA</name>
<proteinExistence type="inferred from homology"/>
<dbReference type="PROSITE" id="PS50021">
    <property type="entry name" value="CH"/>
    <property type="match status" value="1"/>
</dbReference>
<dbReference type="PANTHER" id="PTHR23167:SF69">
    <property type="entry name" value="FI18193P1"/>
    <property type="match status" value="1"/>
</dbReference>
<dbReference type="InterPro" id="IPR050540">
    <property type="entry name" value="F-actin_Monoox_Mical"/>
</dbReference>
<dbReference type="InterPro" id="IPR036872">
    <property type="entry name" value="CH_dom_sf"/>
</dbReference>
<dbReference type="FunFam" id="1.10.418.10:FF:000020">
    <property type="entry name" value="Cytospin-A isoform 1"/>
    <property type="match status" value="1"/>
</dbReference>